<dbReference type="PANTHER" id="PTHR47354">
    <property type="entry name" value="NADH OXIDOREDUCTASE HCR"/>
    <property type="match status" value="1"/>
</dbReference>
<comment type="catalytic activity">
    <reaction evidence="9">
        <text>2 nitric oxide + NADH + 2 O2 = 2 nitrate + NAD(+) + H(+)</text>
        <dbReference type="Rhea" id="RHEA:19469"/>
        <dbReference type="ChEBI" id="CHEBI:15378"/>
        <dbReference type="ChEBI" id="CHEBI:15379"/>
        <dbReference type="ChEBI" id="CHEBI:16480"/>
        <dbReference type="ChEBI" id="CHEBI:17632"/>
        <dbReference type="ChEBI" id="CHEBI:57540"/>
        <dbReference type="ChEBI" id="CHEBI:57945"/>
        <dbReference type="EC" id="1.14.12.17"/>
    </reaction>
</comment>
<dbReference type="SUPFAM" id="SSF63380">
    <property type="entry name" value="Riboflavin synthase domain-like"/>
    <property type="match status" value="1"/>
</dbReference>
<dbReference type="SUPFAM" id="SSF52343">
    <property type="entry name" value="Ferredoxin reductase-like, C-terminal NADP-linked domain"/>
    <property type="match status" value="1"/>
</dbReference>
<feature type="compositionally biased region" description="Basic and acidic residues" evidence="12">
    <location>
        <begin position="23"/>
        <end position="32"/>
    </location>
</feature>
<evidence type="ECO:0000259" key="13">
    <source>
        <dbReference type="PROSITE" id="PS01033"/>
    </source>
</evidence>
<protein>
    <recommendedName>
        <fullName evidence="4">nitric oxide dioxygenase</fullName>
        <ecNumber evidence="4">1.14.12.17</ecNumber>
    </recommendedName>
</protein>
<evidence type="ECO:0000256" key="2">
    <source>
        <dbReference type="ARBA" id="ARBA00001974"/>
    </source>
</evidence>
<evidence type="ECO:0000256" key="11">
    <source>
        <dbReference type="RuleBase" id="RU000356"/>
    </source>
</evidence>
<comment type="cofactor">
    <cofactor evidence="2">
        <name>FAD</name>
        <dbReference type="ChEBI" id="CHEBI:57692"/>
    </cofactor>
</comment>
<dbReference type="Pfam" id="PF00175">
    <property type="entry name" value="NAD_binding_1"/>
    <property type="match status" value="1"/>
</dbReference>
<dbReference type="InterPro" id="IPR001709">
    <property type="entry name" value="Flavoprot_Pyr_Nucl_cyt_Rdtase"/>
</dbReference>
<dbReference type="EC" id="1.14.12.17" evidence="4"/>
<dbReference type="InterPro" id="IPR050415">
    <property type="entry name" value="MRET"/>
</dbReference>
<keyword evidence="5" id="KW-0001">2Fe-2S</keyword>
<comment type="catalytic activity">
    <reaction evidence="10">
        <text>2 nitric oxide + NADPH + 2 O2 = 2 nitrate + NADP(+) + H(+)</text>
        <dbReference type="Rhea" id="RHEA:19465"/>
        <dbReference type="ChEBI" id="CHEBI:15378"/>
        <dbReference type="ChEBI" id="CHEBI:15379"/>
        <dbReference type="ChEBI" id="CHEBI:16480"/>
        <dbReference type="ChEBI" id="CHEBI:17632"/>
        <dbReference type="ChEBI" id="CHEBI:57783"/>
        <dbReference type="ChEBI" id="CHEBI:58349"/>
        <dbReference type="EC" id="1.14.12.17"/>
    </reaction>
</comment>
<keyword evidence="6" id="KW-0521">NADP</keyword>
<feature type="region of interest" description="Disordered" evidence="12">
    <location>
        <begin position="1"/>
        <end position="57"/>
    </location>
</feature>
<keyword evidence="11" id="KW-0349">Heme</keyword>
<comment type="similarity">
    <text evidence="11">Belongs to the globin family.</text>
</comment>
<dbReference type="GO" id="GO:0008941">
    <property type="term" value="F:nitric oxide dioxygenase NAD(P)H activity"/>
    <property type="evidence" value="ECO:0007669"/>
    <property type="project" value="UniProtKB-EC"/>
</dbReference>
<reference evidence="15 16" key="1">
    <citation type="submission" date="2017-07" db="EMBL/GenBank/DDBJ databases">
        <title>Amycolatopsis antarcticus sp. nov., isolated from the surface of an Antarcticus brown macroalga.</title>
        <authorList>
            <person name="Wang J."/>
            <person name="Leiva S."/>
            <person name="Huang J."/>
            <person name="Huang Y."/>
        </authorList>
    </citation>
    <scope>NUCLEOTIDE SEQUENCE [LARGE SCALE GENOMIC DNA]</scope>
    <source>
        <strain evidence="15 16">AU-G6</strain>
    </source>
</reference>
<dbReference type="InParanoid" id="A0A263D1K8"/>
<dbReference type="InterPro" id="IPR008333">
    <property type="entry name" value="Cbr1-like_FAD-bd_dom"/>
</dbReference>
<dbReference type="GO" id="GO:0020037">
    <property type="term" value="F:heme binding"/>
    <property type="evidence" value="ECO:0007669"/>
    <property type="project" value="InterPro"/>
</dbReference>
<dbReference type="InterPro" id="IPR009050">
    <property type="entry name" value="Globin-like_sf"/>
</dbReference>
<dbReference type="GO" id="GO:0051537">
    <property type="term" value="F:2 iron, 2 sulfur cluster binding"/>
    <property type="evidence" value="ECO:0007669"/>
    <property type="project" value="UniProtKB-KW"/>
</dbReference>
<dbReference type="PRINTS" id="PR00371">
    <property type="entry name" value="FPNCR"/>
</dbReference>
<keyword evidence="16" id="KW-1185">Reference proteome</keyword>
<dbReference type="PROSITE" id="PS51384">
    <property type="entry name" value="FAD_FR"/>
    <property type="match status" value="1"/>
</dbReference>
<keyword evidence="11" id="KW-0408">Iron</keyword>
<dbReference type="Pfam" id="PF00042">
    <property type="entry name" value="Globin"/>
    <property type="match status" value="1"/>
</dbReference>
<feature type="compositionally biased region" description="Polar residues" evidence="12">
    <location>
        <begin position="1"/>
        <end position="13"/>
    </location>
</feature>
<dbReference type="Proteomes" id="UP000242444">
    <property type="component" value="Unassembled WGS sequence"/>
</dbReference>
<evidence type="ECO:0000256" key="9">
    <source>
        <dbReference type="ARBA" id="ARBA00048649"/>
    </source>
</evidence>
<dbReference type="EMBL" id="NKYE01000013">
    <property type="protein sequence ID" value="OZM71396.1"/>
    <property type="molecule type" value="Genomic_DNA"/>
</dbReference>
<dbReference type="InterPro" id="IPR017938">
    <property type="entry name" value="Riboflavin_synthase-like_b-brl"/>
</dbReference>
<evidence type="ECO:0000256" key="1">
    <source>
        <dbReference type="ARBA" id="ARBA00001970"/>
    </source>
</evidence>
<sequence length="425" mass="47042">MTTNVQLQNSSDKATITEPETTAPEHEEHQEHAVAPPVPRSGDADVESTPESSENSEIVELIRQSWAGVESRAPEVAQFFYGVLFTISPDTRDLFPANMSVQRSRLLRALVHVVQMVDRTEELLPFLRQLGRDHRKFQVVTGHYDAVGTALLTSLKRYAGKDWTEEVEQAWGTAYSIVATAMRDAAEEVTGPTSWWATVVEHRRAGPDAAVIRVRVEEPLPYSPGNHLSVEIPQRPRLWRYLSPSNAPREDGCIEFQVRAVEGGWVSRAMVNQTRPGDVWQLGPAMGGNLTVDAETTRRQLMIAGGSGISPMRSIIEELSRRSSPPAVDLFFGGRTIADLYDLDRLRALASTRPWLNLTAVAEEVPEGSGIQKGTLAEAVTRRADWSEHEILVSGSPTMIRATVAKLLVAGCQADRIRYDPFTID</sequence>
<evidence type="ECO:0000256" key="6">
    <source>
        <dbReference type="ARBA" id="ARBA00022857"/>
    </source>
</evidence>
<comment type="similarity">
    <text evidence="3">In the C-terminal section; belongs to the flavoprotein pyridine nucleotide cytochrome reductase family.</text>
</comment>
<organism evidence="15 16">
    <name type="scientific">Amycolatopsis antarctica</name>
    <dbReference type="NCBI Taxonomy" id="1854586"/>
    <lineage>
        <taxon>Bacteria</taxon>
        <taxon>Bacillati</taxon>
        <taxon>Actinomycetota</taxon>
        <taxon>Actinomycetes</taxon>
        <taxon>Pseudonocardiales</taxon>
        <taxon>Pseudonocardiaceae</taxon>
        <taxon>Amycolatopsis</taxon>
    </lineage>
</organism>
<evidence type="ECO:0000256" key="5">
    <source>
        <dbReference type="ARBA" id="ARBA00022714"/>
    </source>
</evidence>
<dbReference type="CDD" id="cd19753">
    <property type="entry name" value="Mb-like_oxidoreductase"/>
    <property type="match status" value="1"/>
</dbReference>
<dbReference type="GO" id="GO:0005344">
    <property type="term" value="F:oxygen carrier activity"/>
    <property type="evidence" value="ECO:0007669"/>
    <property type="project" value="UniProtKB-KW"/>
</dbReference>
<dbReference type="InterPro" id="IPR017927">
    <property type="entry name" value="FAD-bd_FR_type"/>
</dbReference>
<dbReference type="Gene3D" id="2.40.30.10">
    <property type="entry name" value="Translation factors"/>
    <property type="match status" value="1"/>
</dbReference>
<dbReference type="PANTHER" id="PTHR47354:SF5">
    <property type="entry name" value="PROTEIN RFBI"/>
    <property type="match status" value="1"/>
</dbReference>
<evidence type="ECO:0000313" key="16">
    <source>
        <dbReference type="Proteomes" id="UP000242444"/>
    </source>
</evidence>
<evidence type="ECO:0000259" key="14">
    <source>
        <dbReference type="PROSITE" id="PS51384"/>
    </source>
</evidence>
<keyword evidence="7" id="KW-0411">Iron-sulfur</keyword>
<feature type="domain" description="Globin" evidence="13">
    <location>
        <begin position="53"/>
        <end position="187"/>
    </location>
</feature>
<keyword evidence="11" id="KW-0561">Oxygen transport</keyword>
<dbReference type="CDD" id="cd06187">
    <property type="entry name" value="O2ase_reductase_like"/>
    <property type="match status" value="1"/>
</dbReference>
<dbReference type="Pfam" id="PF00970">
    <property type="entry name" value="FAD_binding_6"/>
    <property type="match status" value="1"/>
</dbReference>
<dbReference type="InterPro" id="IPR000971">
    <property type="entry name" value="Globin"/>
</dbReference>
<evidence type="ECO:0000256" key="10">
    <source>
        <dbReference type="ARBA" id="ARBA00049433"/>
    </source>
</evidence>
<evidence type="ECO:0000256" key="8">
    <source>
        <dbReference type="ARBA" id="ARBA00023027"/>
    </source>
</evidence>
<dbReference type="AlphaFoldDB" id="A0A263D1K8"/>
<comment type="caution">
    <text evidence="15">The sequence shown here is derived from an EMBL/GenBank/DDBJ whole genome shotgun (WGS) entry which is preliminary data.</text>
</comment>
<feature type="domain" description="FAD-binding FR-type" evidence="14">
    <location>
        <begin position="192"/>
        <end position="293"/>
    </location>
</feature>
<evidence type="ECO:0000256" key="7">
    <source>
        <dbReference type="ARBA" id="ARBA00023014"/>
    </source>
</evidence>
<name>A0A263D1K8_9PSEU</name>
<accession>A0A263D1K8</accession>
<dbReference type="GO" id="GO:0019825">
    <property type="term" value="F:oxygen binding"/>
    <property type="evidence" value="ECO:0007669"/>
    <property type="project" value="InterPro"/>
</dbReference>
<evidence type="ECO:0000313" key="15">
    <source>
        <dbReference type="EMBL" id="OZM71396.1"/>
    </source>
</evidence>
<evidence type="ECO:0000256" key="12">
    <source>
        <dbReference type="SAM" id="MobiDB-lite"/>
    </source>
</evidence>
<dbReference type="InterPro" id="IPR012292">
    <property type="entry name" value="Globin/Proto"/>
</dbReference>
<evidence type="ECO:0000256" key="3">
    <source>
        <dbReference type="ARBA" id="ARBA00006401"/>
    </source>
</evidence>
<dbReference type="SUPFAM" id="SSF46458">
    <property type="entry name" value="Globin-like"/>
    <property type="match status" value="1"/>
</dbReference>
<dbReference type="InterPro" id="IPR039261">
    <property type="entry name" value="FNR_nucleotide-bd"/>
</dbReference>
<gene>
    <name evidence="15" type="ORF">CFN78_19725</name>
</gene>
<proteinExistence type="inferred from homology"/>
<dbReference type="InterPro" id="IPR001433">
    <property type="entry name" value="OxRdtase_FAD/NAD-bd"/>
</dbReference>
<keyword evidence="11" id="KW-0479">Metal-binding</keyword>
<dbReference type="Gene3D" id="1.10.490.10">
    <property type="entry name" value="Globins"/>
    <property type="match status" value="1"/>
</dbReference>
<dbReference type="Gene3D" id="3.40.50.80">
    <property type="entry name" value="Nucleotide-binding domain of ferredoxin-NADP reductase (FNR) module"/>
    <property type="match status" value="1"/>
</dbReference>
<dbReference type="OrthoDB" id="3213438at2"/>
<keyword evidence="8" id="KW-0520">NAD</keyword>
<dbReference type="PROSITE" id="PS01033">
    <property type="entry name" value="GLOBIN"/>
    <property type="match status" value="1"/>
</dbReference>
<evidence type="ECO:0000256" key="4">
    <source>
        <dbReference type="ARBA" id="ARBA00012229"/>
    </source>
</evidence>
<keyword evidence="11" id="KW-0813">Transport</keyword>
<comment type="cofactor">
    <cofactor evidence="1">
        <name>heme b</name>
        <dbReference type="ChEBI" id="CHEBI:60344"/>
    </cofactor>
</comment>
<dbReference type="PRINTS" id="PR00410">
    <property type="entry name" value="PHEHYDRXLASE"/>
</dbReference>